<keyword evidence="1" id="KW-0472">Membrane</keyword>
<feature type="transmembrane region" description="Helical" evidence="1">
    <location>
        <begin position="101"/>
        <end position="120"/>
    </location>
</feature>
<name>A0A517NQ36_9BACT</name>
<dbReference type="Proteomes" id="UP000319817">
    <property type="component" value="Chromosome"/>
</dbReference>
<accession>A0A517NQ36</accession>
<sequence>MKLDEALEHLDAIKSVANRSNTFEGLRAFPTALTSLVAIAAACLQSGIVAQSTDPTRAFLMLWVSVAAIALVIVLADMVLRYYRDPTARERRMTLDVLARLSPAIIVGASITTVVFFTAIEIAWVLPGLWAALLGMGVFAASSLLPSSLQKVGIWYIGCGLAVLILGQGDWVMHPLTMAIPFGGGQVLAAGLMHINTANGEAI</sequence>
<feature type="transmembrane region" description="Helical" evidence="1">
    <location>
        <begin position="28"/>
        <end position="48"/>
    </location>
</feature>
<dbReference type="EMBL" id="CP036526">
    <property type="protein sequence ID" value="QDT09230.1"/>
    <property type="molecule type" value="Genomic_DNA"/>
</dbReference>
<dbReference type="AlphaFoldDB" id="A0A517NQ36"/>
<gene>
    <name evidence="2" type="ORF">K239x_11750</name>
</gene>
<evidence type="ECO:0000313" key="2">
    <source>
        <dbReference type="EMBL" id="QDT09230.1"/>
    </source>
</evidence>
<proteinExistence type="predicted"/>
<keyword evidence="1" id="KW-0812">Transmembrane</keyword>
<protein>
    <submittedName>
        <fullName evidence="2">Uncharacterized protein</fullName>
    </submittedName>
</protein>
<keyword evidence="1" id="KW-1133">Transmembrane helix</keyword>
<dbReference type="RefSeq" id="WP_145416786.1">
    <property type="nucleotide sequence ID" value="NZ_CP036526.1"/>
</dbReference>
<feature type="transmembrane region" description="Helical" evidence="1">
    <location>
        <begin position="126"/>
        <end position="145"/>
    </location>
</feature>
<feature type="transmembrane region" description="Helical" evidence="1">
    <location>
        <begin position="152"/>
        <end position="169"/>
    </location>
</feature>
<organism evidence="2 3">
    <name type="scientific">Stieleria marina</name>
    <dbReference type="NCBI Taxonomy" id="1930275"/>
    <lineage>
        <taxon>Bacteria</taxon>
        <taxon>Pseudomonadati</taxon>
        <taxon>Planctomycetota</taxon>
        <taxon>Planctomycetia</taxon>
        <taxon>Pirellulales</taxon>
        <taxon>Pirellulaceae</taxon>
        <taxon>Stieleria</taxon>
    </lineage>
</organism>
<reference evidence="2 3" key="1">
    <citation type="submission" date="2019-02" db="EMBL/GenBank/DDBJ databases">
        <title>Deep-cultivation of Planctomycetes and their phenomic and genomic characterization uncovers novel biology.</title>
        <authorList>
            <person name="Wiegand S."/>
            <person name="Jogler M."/>
            <person name="Boedeker C."/>
            <person name="Pinto D."/>
            <person name="Vollmers J."/>
            <person name="Rivas-Marin E."/>
            <person name="Kohn T."/>
            <person name="Peeters S.H."/>
            <person name="Heuer A."/>
            <person name="Rast P."/>
            <person name="Oberbeckmann S."/>
            <person name="Bunk B."/>
            <person name="Jeske O."/>
            <person name="Meyerdierks A."/>
            <person name="Storesund J.E."/>
            <person name="Kallscheuer N."/>
            <person name="Luecker S."/>
            <person name="Lage O.M."/>
            <person name="Pohl T."/>
            <person name="Merkel B.J."/>
            <person name="Hornburger P."/>
            <person name="Mueller R.-W."/>
            <person name="Bruemmer F."/>
            <person name="Labrenz M."/>
            <person name="Spormann A.M."/>
            <person name="Op den Camp H."/>
            <person name="Overmann J."/>
            <person name="Amann R."/>
            <person name="Jetten M.S.M."/>
            <person name="Mascher T."/>
            <person name="Medema M.H."/>
            <person name="Devos D.P."/>
            <person name="Kaster A.-K."/>
            <person name="Ovreas L."/>
            <person name="Rohde M."/>
            <person name="Galperin M.Y."/>
            <person name="Jogler C."/>
        </authorList>
    </citation>
    <scope>NUCLEOTIDE SEQUENCE [LARGE SCALE GENOMIC DNA]</scope>
    <source>
        <strain evidence="2 3">K23_9</strain>
    </source>
</reference>
<dbReference type="OrthoDB" id="5624959at2"/>
<evidence type="ECO:0000313" key="3">
    <source>
        <dbReference type="Proteomes" id="UP000319817"/>
    </source>
</evidence>
<keyword evidence="3" id="KW-1185">Reference proteome</keyword>
<evidence type="ECO:0000256" key="1">
    <source>
        <dbReference type="SAM" id="Phobius"/>
    </source>
</evidence>
<feature type="transmembrane region" description="Helical" evidence="1">
    <location>
        <begin position="60"/>
        <end position="80"/>
    </location>
</feature>